<dbReference type="EMBL" id="JAIRBC010000017">
    <property type="protein sequence ID" value="MCG2461581.1"/>
    <property type="molecule type" value="Genomic_DNA"/>
</dbReference>
<accession>A0AAE3JQ02</accession>
<keyword evidence="1" id="KW-0732">Signal</keyword>
<protein>
    <submittedName>
        <fullName evidence="3">Lipocalin family protein</fullName>
    </submittedName>
</protein>
<evidence type="ECO:0000259" key="2">
    <source>
        <dbReference type="Pfam" id="PF13648"/>
    </source>
</evidence>
<dbReference type="Proteomes" id="UP001200642">
    <property type="component" value="Unassembled WGS sequence"/>
</dbReference>
<keyword evidence="4" id="KW-1185">Reference proteome</keyword>
<reference evidence="3" key="1">
    <citation type="submission" date="2023-02" db="EMBL/GenBank/DDBJ databases">
        <title>Genome of Flavobacteriaceae gen. nov. sp. strain F89.</title>
        <authorList>
            <person name="Wang Y."/>
        </authorList>
    </citation>
    <scope>NUCLEOTIDE SEQUENCE</scope>
    <source>
        <strain evidence="3">F89</strain>
    </source>
</reference>
<evidence type="ECO:0000313" key="3">
    <source>
        <dbReference type="EMBL" id="MCG2461581.1"/>
    </source>
</evidence>
<dbReference type="Pfam" id="PF13648">
    <property type="entry name" value="Lipocalin_4"/>
    <property type="match status" value="1"/>
</dbReference>
<proteinExistence type="predicted"/>
<dbReference type="AlphaFoldDB" id="A0AAE3JQ02"/>
<dbReference type="PROSITE" id="PS51257">
    <property type="entry name" value="PROKAR_LIPOPROTEIN"/>
    <property type="match status" value="1"/>
</dbReference>
<gene>
    <name evidence="3" type="ORF">K8352_12545</name>
</gene>
<evidence type="ECO:0000256" key="1">
    <source>
        <dbReference type="SAM" id="SignalP"/>
    </source>
</evidence>
<dbReference type="InterPro" id="IPR024311">
    <property type="entry name" value="Lipocalin-like"/>
</dbReference>
<feature type="signal peptide" evidence="1">
    <location>
        <begin position="1"/>
        <end position="20"/>
    </location>
</feature>
<organism evidence="3 4">
    <name type="scientific">Cerina litoralis</name>
    <dbReference type="NCBI Taxonomy" id="2874477"/>
    <lineage>
        <taxon>Bacteria</taxon>
        <taxon>Pseudomonadati</taxon>
        <taxon>Bacteroidota</taxon>
        <taxon>Flavobacteriia</taxon>
        <taxon>Flavobacteriales</taxon>
        <taxon>Flavobacteriaceae</taxon>
        <taxon>Cerina</taxon>
    </lineage>
</organism>
<dbReference type="RefSeq" id="WP_317902722.1">
    <property type="nucleotide sequence ID" value="NZ_JAIRBC010000017.1"/>
</dbReference>
<comment type="caution">
    <text evidence="3">The sequence shown here is derived from an EMBL/GenBank/DDBJ whole genome shotgun (WGS) entry which is preliminary data.</text>
</comment>
<feature type="chain" id="PRO_5042094896" evidence="1">
    <location>
        <begin position="21"/>
        <end position="170"/>
    </location>
</feature>
<feature type="domain" description="Lipocalin-like" evidence="2">
    <location>
        <begin position="33"/>
        <end position="145"/>
    </location>
</feature>
<name>A0AAE3JQ02_9FLAO</name>
<evidence type="ECO:0000313" key="4">
    <source>
        <dbReference type="Proteomes" id="UP001200642"/>
    </source>
</evidence>
<sequence>MKNIFLLTCACLLVFSCSNDDNNDNEEPKTSEIVGTWAVASSDSGSDANEAEASLKKIVEQLAGEGCPIITYTFDANGKVTVYNISEALSEEELQSGDVSCPASGAGSTTTGTYTYENGMLTLDFADDSAKNVSAAVTISGNTMKATVNDFFDELPEGVGGDTQVILTKS</sequence>